<proteinExistence type="predicted"/>
<feature type="region of interest" description="Disordered" evidence="1">
    <location>
        <begin position="175"/>
        <end position="222"/>
    </location>
</feature>
<feature type="domain" description="Fungal-type protein kinase" evidence="2">
    <location>
        <begin position="282"/>
        <end position="651"/>
    </location>
</feature>
<dbReference type="InterPro" id="IPR011009">
    <property type="entry name" value="Kinase-like_dom_sf"/>
</dbReference>
<dbReference type="GO" id="GO:0004672">
    <property type="term" value="F:protein kinase activity"/>
    <property type="evidence" value="ECO:0007669"/>
    <property type="project" value="InterPro"/>
</dbReference>
<evidence type="ECO:0000259" key="2">
    <source>
        <dbReference type="Pfam" id="PF17667"/>
    </source>
</evidence>
<dbReference type="EMBL" id="NHYD01001756">
    <property type="protein sequence ID" value="PPQ90006.1"/>
    <property type="molecule type" value="Genomic_DNA"/>
</dbReference>
<dbReference type="InterPro" id="IPR040976">
    <property type="entry name" value="Pkinase_fungal"/>
</dbReference>
<dbReference type="Proteomes" id="UP000283269">
    <property type="component" value="Unassembled WGS sequence"/>
</dbReference>
<dbReference type="AlphaFoldDB" id="A0A409XGX3"/>
<feature type="compositionally biased region" description="Basic and acidic residues" evidence="1">
    <location>
        <begin position="183"/>
        <end position="202"/>
    </location>
</feature>
<protein>
    <recommendedName>
        <fullName evidence="2">Fungal-type protein kinase domain-containing protein</fullName>
    </recommendedName>
</protein>
<dbReference type="PANTHER" id="PTHR38248">
    <property type="entry name" value="FUNK1 6"/>
    <property type="match status" value="1"/>
</dbReference>
<dbReference type="OrthoDB" id="3271139at2759"/>
<organism evidence="3 4">
    <name type="scientific">Psilocybe cyanescens</name>
    <dbReference type="NCBI Taxonomy" id="93625"/>
    <lineage>
        <taxon>Eukaryota</taxon>
        <taxon>Fungi</taxon>
        <taxon>Dikarya</taxon>
        <taxon>Basidiomycota</taxon>
        <taxon>Agaricomycotina</taxon>
        <taxon>Agaricomycetes</taxon>
        <taxon>Agaricomycetidae</taxon>
        <taxon>Agaricales</taxon>
        <taxon>Agaricineae</taxon>
        <taxon>Strophariaceae</taxon>
        <taxon>Psilocybe</taxon>
    </lineage>
</organism>
<comment type="caution">
    <text evidence="3">The sequence shown here is derived from an EMBL/GenBank/DDBJ whole genome shotgun (WGS) entry which is preliminary data.</text>
</comment>
<dbReference type="PANTHER" id="PTHR38248:SF2">
    <property type="entry name" value="FUNK1 11"/>
    <property type="match status" value="1"/>
</dbReference>
<evidence type="ECO:0000313" key="4">
    <source>
        <dbReference type="Proteomes" id="UP000283269"/>
    </source>
</evidence>
<gene>
    <name evidence="3" type="ORF">CVT25_009644</name>
</gene>
<accession>A0A409XGX3</accession>
<keyword evidence="4" id="KW-1185">Reference proteome</keyword>
<reference evidence="3 4" key="1">
    <citation type="journal article" date="2018" name="Evol. Lett.">
        <title>Horizontal gene cluster transfer increased hallucinogenic mushroom diversity.</title>
        <authorList>
            <person name="Reynolds H.T."/>
            <person name="Vijayakumar V."/>
            <person name="Gluck-Thaler E."/>
            <person name="Korotkin H.B."/>
            <person name="Matheny P.B."/>
            <person name="Slot J.C."/>
        </authorList>
    </citation>
    <scope>NUCLEOTIDE SEQUENCE [LARGE SCALE GENOMIC DNA]</scope>
    <source>
        <strain evidence="3 4">2631</strain>
    </source>
</reference>
<name>A0A409XGX3_PSICY</name>
<evidence type="ECO:0000313" key="3">
    <source>
        <dbReference type="EMBL" id="PPQ90006.1"/>
    </source>
</evidence>
<dbReference type="InterPro" id="IPR008266">
    <property type="entry name" value="Tyr_kinase_AS"/>
</dbReference>
<dbReference type="SUPFAM" id="SSF56112">
    <property type="entry name" value="Protein kinase-like (PK-like)"/>
    <property type="match status" value="2"/>
</dbReference>
<sequence>MPDSQVLELPARITNDPVTPVNTNAPTVQQTPVTYKSATQVHAMDVPLSDDAYKLVGGETKGHYLVGITPTKFLEEFLPWNASTPDIYKQQVPDQAKIYALQSVPPRRGQKESHMYSPFVKALDGWVTGADSGQKLRFGHFAKPDSSCVSMNVDVSTYWEQDYPVIQGPEGPEPGSCTFSHQQTHEELKSDHTHDAFKHSSDEGPMNEATAEDAKETAEGAEATQEANEIFEETADEVSNKVKNTAEETPEDVQTQVGEQGEAPANLIEKVEADTQRGIHTRGQIAAYAGVAMSMAFRTHFFSMLILGKYARLIRWDRRGAIVTNRFDYTKRPELIFTFYLRFGQLSLPQRGFDTSAVALDKINQVLPDKVAHAFDNYYQRSWHKGAKFGHQNNLTNEPQKPANTLPFFRIAVEDRTLDKTESFFIPAPVFRHTYLTPFARASRRFMAFLDDPKDGKMCFLKDSWQEVSARTAPEADIYRKLHAKNVEHIASMRLGGDVAGLETKTQVSFDKLSHSGRYKKLGRMVCHRIILDTVARDLGTFTWCKVLLSCLADVVDAAQQAYKAGVLHRDISAGNVMIVKDKETKELRGILIDWDMCLLIDERKKNYEIRTARTGTWAFISARLLRSSPSKPAVHSLGDDMESVFWVLAYEVLRYTKHNLSPSILFQTMQHLFADAKKSDGIMVGGKGKLSTLISCSAGMTALELADFKMDTLHGVFNVLGTAFKPRYDNEANVKVAKIFKLSADPLINWDSPDDKWFSTFLRQAAEVMAPLGVTPTGLESPTNDSKPPANSALLKRAKLGLYPADYYEMEWLKDENDSERAQSNFIRATASTCMNHIEGISYSTSKRPYVDDDVYDAGSEERAPAKKHRPMS</sequence>
<dbReference type="InParanoid" id="A0A409XGX3"/>
<feature type="region of interest" description="Disordered" evidence="1">
    <location>
        <begin position="852"/>
        <end position="874"/>
    </location>
</feature>
<dbReference type="Gene3D" id="1.10.510.10">
    <property type="entry name" value="Transferase(Phosphotransferase) domain 1"/>
    <property type="match status" value="1"/>
</dbReference>
<dbReference type="Pfam" id="PF17667">
    <property type="entry name" value="Pkinase_fungal"/>
    <property type="match status" value="1"/>
</dbReference>
<dbReference type="PROSITE" id="PS00109">
    <property type="entry name" value="PROTEIN_KINASE_TYR"/>
    <property type="match status" value="1"/>
</dbReference>
<evidence type="ECO:0000256" key="1">
    <source>
        <dbReference type="SAM" id="MobiDB-lite"/>
    </source>
</evidence>